<accession>A0AC34F911</accession>
<proteinExistence type="predicted"/>
<evidence type="ECO:0000313" key="1">
    <source>
        <dbReference type="Proteomes" id="UP000887579"/>
    </source>
</evidence>
<evidence type="ECO:0000313" key="2">
    <source>
        <dbReference type="WBParaSite" id="ES5_v2.g13752.t1"/>
    </source>
</evidence>
<dbReference type="Proteomes" id="UP000887579">
    <property type="component" value="Unplaced"/>
</dbReference>
<organism evidence="1 2">
    <name type="scientific">Panagrolaimus sp. ES5</name>
    <dbReference type="NCBI Taxonomy" id="591445"/>
    <lineage>
        <taxon>Eukaryota</taxon>
        <taxon>Metazoa</taxon>
        <taxon>Ecdysozoa</taxon>
        <taxon>Nematoda</taxon>
        <taxon>Chromadorea</taxon>
        <taxon>Rhabditida</taxon>
        <taxon>Tylenchina</taxon>
        <taxon>Panagrolaimomorpha</taxon>
        <taxon>Panagrolaimoidea</taxon>
        <taxon>Panagrolaimidae</taxon>
        <taxon>Panagrolaimus</taxon>
    </lineage>
</organism>
<protein>
    <submittedName>
        <fullName evidence="2">Group XV phospholipase A2</fullName>
    </submittedName>
</protein>
<sequence length="289" mass="33121">MRKKKGNYFAYIANTLVSWGYKRGKNLVGAPFDWRKSPLELLDFYATLKSLIQRVYYYNHETPVIILGHSMGNPVMNYFYHKYVDAAWKKQFIKSHISLAGAWGGSLQIVKLFASGYNMDYFRVILPPSALRGMQRSFTSSAFLYPHSNLWKKDEFFAVTAEKNYSAHNVKEFFTDINYLVGLEQYNLANPTLILESPGVETHCIYGSKVNTPESFKWAKGYFPDYQPTITFGDGDGTVNIRSLKVCESWKENNNGFNVSSSQLDGADHMSILRDPRTVNLLRNILYGK</sequence>
<name>A0AC34F911_9BILA</name>
<dbReference type="WBParaSite" id="ES5_v2.g13752.t1">
    <property type="protein sequence ID" value="ES5_v2.g13752.t1"/>
    <property type="gene ID" value="ES5_v2.g13752"/>
</dbReference>
<reference evidence="2" key="1">
    <citation type="submission" date="2022-11" db="UniProtKB">
        <authorList>
            <consortium name="WormBaseParasite"/>
        </authorList>
    </citation>
    <scope>IDENTIFICATION</scope>
</reference>